<dbReference type="SUPFAM" id="SSF56281">
    <property type="entry name" value="Metallo-hydrolase/oxidoreductase"/>
    <property type="match status" value="1"/>
</dbReference>
<feature type="domain" description="Metallo-beta-lactamase" evidence="1">
    <location>
        <begin position="117"/>
        <end position="310"/>
    </location>
</feature>
<evidence type="ECO:0000313" key="3">
    <source>
        <dbReference type="Proteomes" id="UP000283433"/>
    </source>
</evidence>
<dbReference type="AlphaFoldDB" id="A0A419S4E4"/>
<comment type="caution">
    <text evidence="2">The sequence shown here is derived from an EMBL/GenBank/DDBJ whole genome shotgun (WGS) entry which is preliminary data.</text>
</comment>
<accession>A0A419S4E4</accession>
<protein>
    <submittedName>
        <fullName evidence="2">MBL fold metallo-hydrolase</fullName>
    </submittedName>
</protein>
<dbReference type="InterPro" id="IPR024884">
    <property type="entry name" value="NAPE-PLD"/>
</dbReference>
<dbReference type="RefSeq" id="WP_120182533.1">
    <property type="nucleotide sequence ID" value="NZ_MBTA01000026.1"/>
</dbReference>
<dbReference type="PIRSF" id="PIRSF038896">
    <property type="entry name" value="NAPE-PLD"/>
    <property type="match status" value="1"/>
</dbReference>
<dbReference type="GO" id="GO:0008270">
    <property type="term" value="F:zinc ion binding"/>
    <property type="evidence" value="ECO:0007669"/>
    <property type="project" value="InterPro"/>
</dbReference>
<keyword evidence="3" id="KW-1185">Reference proteome</keyword>
<dbReference type="InterPro" id="IPR001279">
    <property type="entry name" value="Metallo-B-lactamas"/>
</dbReference>
<reference evidence="2 3" key="1">
    <citation type="submission" date="2016-07" db="EMBL/GenBank/DDBJ databases">
        <title>Genome of Pelobium manganitolerans.</title>
        <authorList>
            <person name="Wu S."/>
            <person name="Wang G."/>
        </authorList>
    </citation>
    <scope>NUCLEOTIDE SEQUENCE [LARGE SCALE GENOMIC DNA]</scope>
    <source>
        <strain evidence="2 3">YS-25</strain>
    </source>
</reference>
<dbReference type="Gene3D" id="3.60.15.10">
    <property type="entry name" value="Ribonuclease Z/Hydroxyacylglutathione hydrolase-like"/>
    <property type="match status" value="1"/>
</dbReference>
<dbReference type="PANTHER" id="PTHR15032">
    <property type="entry name" value="N-ACYL-PHOSPHATIDYLETHANOLAMINE-HYDROLYZING PHOSPHOLIPASE D"/>
    <property type="match status" value="1"/>
</dbReference>
<organism evidence="2 3">
    <name type="scientific">Pelobium manganitolerans</name>
    <dbReference type="NCBI Taxonomy" id="1842495"/>
    <lineage>
        <taxon>Bacteria</taxon>
        <taxon>Pseudomonadati</taxon>
        <taxon>Bacteroidota</taxon>
        <taxon>Sphingobacteriia</taxon>
        <taxon>Sphingobacteriales</taxon>
        <taxon>Sphingobacteriaceae</taxon>
        <taxon>Pelobium</taxon>
    </lineage>
</organism>
<evidence type="ECO:0000259" key="1">
    <source>
        <dbReference type="Pfam" id="PF12706"/>
    </source>
</evidence>
<keyword evidence="2" id="KW-0378">Hydrolase</keyword>
<dbReference type="InterPro" id="IPR036866">
    <property type="entry name" value="RibonucZ/Hydroxyglut_hydro"/>
</dbReference>
<dbReference type="OrthoDB" id="9805728at2"/>
<proteinExistence type="predicted"/>
<name>A0A419S4E4_9SPHI</name>
<dbReference type="GO" id="GO:0070290">
    <property type="term" value="F:N-acylphosphatidylethanolamine-specific phospholipase D activity"/>
    <property type="evidence" value="ECO:0007669"/>
    <property type="project" value="InterPro"/>
</dbReference>
<dbReference type="Proteomes" id="UP000283433">
    <property type="component" value="Unassembled WGS sequence"/>
</dbReference>
<gene>
    <name evidence="2" type="ORF">BCY91_07455</name>
</gene>
<dbReference type="GO" id="GO:0005737">
    <property type="term" value="C:cytoplasm"/>
    <property type="evidence" value="ECO:0007669"/>
    <property type="project" value="TreeGrafter"/>
</dbReference>
<dbReference type="PANTHER" id="PTHR15032:SF4">
    <property type="entry name" value="N-ACYL-PHOSPHATIDYLETHANOLAMINE-HYDROLYZING PHOSPHOLIPASE D"/>
    <property type="match status" value="1"/>
</dbReference>
<evidence type="ECO:0000313" key="2">
    <source>
        <dbReference type="EMBL" id="RKD14537.1"/>
    </source>
</evidence>
<sequence length="365" mass="41477">MLIAAIVLTLLILSIFLFFSSAVFGARPSGARLVKIRQSPNYRNGAFQNLDKTPVLAEGYSYKSVLYENLFVNKPRHKPSTPLPSVKTDLLNARPEADFLVWFGHSSYYLQLSGKKFLVDPVLSGNASPLPGTMRAFKGTDVYTVDDLPEIDFLLITHDHYDHLDYPIIKQLQKKIKTVVCGLGVAAHFEMWGYQPEQIIEKDWFDDVNLSADLKLFVTPTRHFSGRGFRRNQTLWVSYVLQTPNNKIFLGGDSGLGSHYQLIAQQHPDIDLAILDNGQYNPAWCHIHHLPADLVKVIQILNPERVLPVHSSKFALANHPWDEPLIKAKEASEKYHFCLVTPIIGQRVNLDNKDEKFEAWWESVD</sequence>
<dbReference type="Pfam" id="PF12706">
    <property type="entry name" value="Lactamase_B_2"/>
    <property type="match status" value="1"/>
</dbReference>
<dbReference type="EMBL" id="MBTA01000026">
    <property type="protein sequence ID" value="RKD14537.1"/>
    <property type="molecule type" value="Genomic_DNA"/>
</dbReference>